<feature type="signal peptide" evidence="7">
    <location>
        <begin position="1"/>
        <end position="15"/>
    </location>
</feature>
<name>A0A1R2AWE4_9CILI</name>
<reference evidence="9 10" key="1">
    <citation type="submission" date="2016-11" db="EMBL/GenBank/DDBJ databases">
        <title>The macronuclear genome of Stentor coeruleus: a giant cell with tiny introns.</title>
        <authorList>
            <person name="Slabodnick M."/>
            <person name="Ruby J.G."/>
            <person name="Reiff S.B."/>
            <person name="Swart E.C."/>
            <person name="Gosai S."/>
            <person name="Prabakaran S."/>
            <person name="Witkowska E."/>
            <person name="Larue G.E."/>
            <person name="Fisher S."/>
            <person name="Freeman R.M."/>
            <person name="Gunawardena J."/>
            <person name="Chu W."/>
            <person name="Stover N.A."/>
            <person name="Gregory B.D."/>
            <person name="Nowacki M."/>
            <person name="Derisi J."/>
            <person name="Roy S.W."/>
            <person name="Marshall W.F."/>
            <person name="Sood P."/>
        </authorList>
    </citation>
    <scope>NUCLEOTIDE SEQUENCE [LARGE SCALE GENOMIC DNA]</scope>
    <source>
        <strain evidence="9">WM001</strain>
    </source>
</reference>
<feature type="transmembrane region" description="Helical" evidence="6">
    <location>
        <begin position="83"/>
        <end position="99"/>
    </location>
</feature>
<dbReference type="AlphaFoldDB" id="A0A1R2AWE4"/>
<gene>
    <name evidence="9" type="ORF">SteCoe_33662</name>
</gene>
<organism evidence="9 10">
    <name type="scientific">Stentor coeruleus</name>
    <dbReference type="NCBI Taxonomy" id="5963"/>
    <lineage>
        <taxon>Eukaryota</taxon>
        <taxon>Sar</taxon>
        <taxon>Alveolata</taxon>
        <taxon>Ciliophora</taxon>
        <taxon>Postciliodesmatophora</taxon>
        <taxon>Heterotrichea</taxon>
        <taxon>Heterotrichida</taxon>
        <taxon>Stentoridae</taxon>
        <taxon>Stentor</taxon>
    </lineage>
</organism>
<keyword evidence="6" id="KW-0812">Transmembrane</keyword>
<evidence type="ECO:0000256" key="6">
    <source>
        <dbReference type="SAM" id="Phobius"/>
    </source>
</evidence>
<evidence type="ECO:0000256" key="3">
    <source>
        <dbReference type="PIRSR" id="PIRSR623088-1"/>
    </source>
</evidence>
<feature type="binding site" evidence="4">
    <location>
        <position position="519"/>
    </location>
    <ligand>
        <name>AMP</name>
        <dbReference type="ChEBI" id="CHEBI:456215"/>
    </ligand>
</feature>
<dbReference type="CDD" id="cd00077">
    <property type="entry name" value="HDc"/>
    <property type="match status" value="1"/>
</dbReference>
<accession>A0A1R2AWE4</accession>
<dbReference type="PROSITE" id="PS51845">
    <property type="entry name" value="PDEASE_I_2"/>
    <property type="match status" value="1"/>
</dbReference>
<evidence type="ECO:0000313" key="9">
    <source>
        <dbReference type="EMBL" id="OMJ68792.1"/>
    </source>
</evidence>
<dbReference type="GO" id="GO:0007165">
    <property type="term" value="P:signal transduction"/>
    <property type="evidence" value="ECO:0007669"/>
    <property type="project" value="InterPro"/>
</dbReference>
<dbReference type="InterPro" id="IPR023088">
    <property type="entry name" value="PDEase"/>
</dbReference>
<keyword evidence="6" id="KW-1133">Transmembrane helix</keyword>
<comment type="caution">
    <text evidence="9">The sequence shown here is derived from an EMBL/GenBank/DDBJ whole genome shotgun (WGS) entry which is preliminary data.</text>
</comment>
<feature type="binding site" evidence="5">
    <location>
        <position position="319"/>
    </location>
    <ligand>
        <name>Zn(2+)</name>
        <dbReference type="ChEBI" id="CHEBI:29105"/>
        <label>1</label>
    </ligand>
</feature>
<keyword evidence="10" id="KW-1185">Reference proteome</keyword>
<protein>
    <recommendedName>
        <fullName evidence="8">PDEase domain-containing protein</fullName>
    </recommendedName>
</protein>
<dbReference type="InterPro" id="IPR036971">
    <property type="entry name" value="PDEase_catalytic_dom_sf"/>
</dbReference>
<feature type="transmembrane region" description="Helical" evidence="6">
    <location>
        <begin position="39"/>
        <end position="71"/>
    </location>
</feature>
<feature type="active site" description="Proton donor" evidence="3">
    <location>
        <position position="315"/>
    </location>
</feature>
<proteinExistence type="predicted"/>
<feature type="binding site" evidence="5">
    <location>
        <position position="356"/>
    </location>
    <ligand>
        <name>Zn(2+)</name>
        <dbReference type="ChEBI" id="CHEBI:29105"/>
        <label>1</label>
    </ligand>
</feature>
<dbReference type="Gene3D" id="1.10.1300.10">
    <property type="entry name" value="3'5'-cyclic nucleotide phosphodiesterase, catalytic domain"/>
    <property type="match status" value="1"/>
</dbReference>
<feature type="binding site" evidence="5">
    <location>
        <position position="468"/>
    </location>
    <ligand>
        <name>Zn(2+)</name>
        <dbReference type="ChEBI" id="CHEBI:29105"/>
        <label>1</label>
    </ligand>
</feature>
<keyword evidence="7" id="KW-0732">Signal</keyword>
<feature type="binding site" evidence="5">
    <location>
        <position position="355"/>
    </location>
    <ligand>
        <name>Zn(2+)</name>
        <dbReference type="ChEBI" id="CHEBI:29105"/>
        <label>1</label>
    </ligand>
</feature>
<dbReference type="EMBL" id="MPUH01001281">
    <property type="protein sequence ID" value="OMJ68792.1"/>
    <property type="molecule type" value="Genomic_DNA"/>
</dbReference>
<dbReference type="Proteomes" id="UP000187209">
    <property type="component" value="Unassembled WGS sequence"/>
</dbReference>
<evidence type="ECO:0000256" key="4">
    <source>
        <dbReference type="PIRSR" id="PIRSR623088-2"/>
    </source>
</evidence>
<dbReference type="Pfam" id="PF00233">
    <property type="entry name" value="PDEase_I"/>
    <property type="match status" value="1"/>
</dbReference>
<evidence type="ECO:0000256" key="5">
    <source>
        <dbReference type="PIRSR" id="PIRSR623088-3"/>
    </source>
</evidence>
<feature type="binding site" evidence="4">
    <location>
        <position position="468"/>
    </location>
    <ligand>
        <name>AMP</name>
        <dbReference type="ChEBI" id="CHEBI:456215"/>
    </ligand>
</feature>
<dbReference type="PRINTS" id="PR00387">
    <property type="entry name" value="PDIESTERASE1"/>
</dbReference>
<keyword evidence="2" id="KW-0378">Hydrolase</keyword>
<dbReference type="InterPro" id="IPR002073">
    <property type="entry name" value="PDEase_catalytic_dom"/>
</dbReference>
<evidence type="ECO:0000256" key="2">
    <source>
        <dbReference type="ARBA" id="ARBA00022801"/>
    </source>
</evidence>
<evidence type="ECO:0000259" key="8">
    <source>
        <dbReference type="PROSITE" id="PS51845"/>
    </source>
</evidence>
<feature type="binding site" evidence="5">
    <location>
        <position position="356"/>
    </location>
    <ligand>
        <name>Zn(2+)</name>
        <dbReference type="ChEBI" id="CHEBI:29105"/>
        <label>2</label>
    </ligand>
</feature>
<feature type="binding site" evidence="4">
    <location>
        <position position="356"/>
    </location>
    <ligand>
        <name>AMP</name>
        <dbReference type="ChEBI" id="CHEBI:456215"/>
    </ligand>
</feature>
<feature type="domain" description="PDEase" evidence="8">
    <location>
        <begin position="225"/>
        <end position="565"/>
    </location>
</feature>
<sequence>MTILGLLCLTYLAFGREHILAKILDDQEGNKNLPLEIGFVSIIISFRIVLFDSFLHTICLVLYGLFLFLVLNISVLTERRSEIFSDFFLVLLTLALQVIESHVLDYRSKVVFWMQAREERNYRTTASIRMKTDDFINSESELLIKACENVQNTLKKACSVIMYKDIRDALKISQIELESIKQRIGSAIYASDIKFDDGYIDAEDKEFIAQNFVDIGYKSEKSSNSQTTLMNFSDKNHYPFSHYGVEMLESILCQIGQNWNFNIFFLQETTGNCLSIIGKYLFQKWKLTDFLQQKQEIINNFFQRLELQYIDNPYHNSLHAADVLHSSLYFIMQSNLQNCVSLNELINCIIAASGHDAGHPGLTNRFLVNNRDKIAIKYNDVSVLENMHASKTYKIMITGGSNVFEFLNNDEYVRSRKMIISMILETDMSKHFEVLGKFRTRVSTLSNIDIDNFEDKIQILSMGLKCADVGHSAKDQELHEKWTELVCEEFFNQGDLEKQRGQAVSMYCDRDTTNIPKSQAGFIKNICLPLYEIWASYLQSGKVDKNVIMQLKNNMEYWSLYRKRRETTKVPMNRIEDYKRIMSTK</sequence>
<evidence type="ECO:0000256" key="1">
    <source>
        <dbReference type="ARBA" id="ARBA00022723"/>
    </source>
</evidence>
<feature type="chain" id="PRO_5012435710" description="PDEase domain-containing protein" evidence="7">
    <location>
        <begin position="16"/>
        <end position="585"/>
    </location>
</feature>
<dbReference type="OrthoDB" id="189220at2759"/>
<dbReference type="SUPFAM" id="SSF109604">
    <property type="entry name" value="HD-domain/PDEase-like"/>
    <property type="match status" value="1"/>
</dbReference>
<dbReference type="PANTHER" id="PTHR11347">
    <property type="entry name" value="CYCLIC NUCLEOTIDE PHOSPHODIESTERASE"/>
    <property type="match status" value="1"/>
</dbReference>
<feature type="binding site" evidence="4">
    <location>
        <begin position="315"/>
        <end position="319"/>
    </location>
    <ligand>
        <name>AMP</name>
        <dbReference type="ChEBI" id="CHEBI:456215"/>
    </ligand>
</feature>
<dbReference type="GO" id="GO:0004114">
    <property type="term" value="F:3',5'-cyclic-nucleotide phosphodiesterase activity"/>
    <property type="evidence" value="ECO:0007669"/>
    <property type="project" value="InterPro"/>
</dbReference>
<dbReference type="GO" id="GO:0046872">
    <property type="term" value="F:metal ion binding"/>
    <property type="evidence" value="ECO:0007669"/>
    <property type="project" value="UniProtKB-KW"/>
</dbReference>
<evidence type="ECO:0000313" key="10">
    <source>
        <dbReference type="Proteomes" id="UP000187209"/>
    </source>
</evidence>
<evidence type="ECO:0000256" key="7">
    <source>
        <dbReference type="SAM" id="SignalP"/>
    </source>
</evidence>
<keyword evidence="1 5" id="KW-0479">Metal-binding</keyword>
<dbReference type="InterPro" id="IPR003607">
    <property type="entry name" value="HD/PDEase_dom"/>
</dbReference>
<keyword evidence="6" id="KW-0472">Membrane</keyword>